<accession>A0A2M4B4N3</accession>
<name>A0A2M4B4N3_9DIPT</name>
<feature type="chain" id="PRO_5014766377" evidence="1">
    <location>
        <begin position="17"/>
        <end position="81"/>
    </location>
</feature>
<keyword evidence="1" id="KW-0732">Signal</keyword>
<proteinExistence type="predicted"/>
<reference evidence="2" key="1">
    <citation type="submission" date="2018-01" db="EMBL/GenBank/DDBJ databases">
        <title>An insight into the sialome of Amazonian anophelines.</title>
        <authorList>
            <person name="Ribeiro J.M."/>
            <person name="Scarpassa V."/>
            <person name="Calvo E."/>
        </authorList>
    </citation>
    <scope>NUCLEOTIDE SEQUENCE</scope>
    <source>
        <tissue evidence="2">Salivary glands</tissue>
    </source>
</reference>
<feature type="signal peptide" evidence="1">
    <location>
        <begin position="1"/>
        <end position="16"/>
    </location>
</feature>
<protein>
    <submittedName>
        <fullName evidence="2">Putative secreted protein</fullName>
    </submittedName>
</protein>
<evidence type="ECO:0000313" key="2">
    <source>
        <dbReference type="EMBL" id="MBW47940.1"/>
    </source>
</evidence>
<dbReference type="AlphaFoldDB" id="A0A2M4B4N3"/>
<evidence type="ECO:0000256" key="1">
    <source>
        <dbReference type="SAM" id="SignalP"/>
    </source>
</evidence>
<organism evidence="2">
    <name type="scientific">Anopheles triannulatus</name>
    <dbReference type="NCBI Taxonomy" id="58253"/>
    <lineage>
        <taxon>Eukaryota</taxon>
        <taxon>Metazoa</taxon>
        <taxon>Ecdysozoa</taxon>
        <taxon>Arthropoda</taxon>
        <taxon>Hexapoda</taxon>
        <taxon>Insecta</taxon>
        <taxon>Pterygota</taxon>
        <taxon>Neoptera</taxon>
        <taxon>Endopterygota</taxon>
        <taxon>Diptera</taxon>
        <taxon>Nematocera</taxon>
        <taxon>Culicoidea</taxon>
        <taxon>Culicidae</taxon>
        <taxon>Anophelinae</taxon>
        <taxon>Anopheles</taxon>
    </lineage>
</organism>
<dbReference type="EMBL" id="GGFK01014619">
    <property type="protein sequence ID" value="MBW47940.1"/>
    <property type="molecule type" value="Transcribed_RNA"/>
</dbReference>
<sequence length="81" mass="9025">MSILLLRLLPVIVILAIKNRQKHIANVRDDGAFVVPQKFASGAFGGCDRRIHLVHLIDHLQIAMVCLLQNDLYGDALIEPI</sequence>